<feature type="binding site" evidence="9">
    <location>
        <position position="184"/>
    </location>
    <ligand>
        <name>4-amino-2-methyl-5-(diphosphooxymethyl)pyrimidine</name>
        <dbReference type="ChEBI" id="CHEBI:57841"/>
    </ligand>
</feature>
<comment type="pathway">
    <text evidence="1 9 11">Cofactor biosynthesis; thiamine diphosphate biosynthesis; thiamine phosphate from 4-amino-2-methyl-5-diphosphomethylpyrimidine and 4-methyl-5-(2-phosphoethyl)-thiazole: step 1/1.</text>
</comment>
<keyword evidence="15" id="KW-1185">Reference proteome</keyword>
<dbReference type="PANTHER" id="PTHR20857">
    <property type="entry name" value="THIAMINE-PHOSPHATE PYROPHOSPHORYLASE"/>
    <property type="match status" value="1"/>
</dbReference>
<dbReference type="SUPFAM" id="SSF51391">
    <property type="entry name" value="Thiamin phosphate synthase"/>
    <property type="match status" value="1"/>
</dbReference>
<keyword evidence="2 9" id="KW-0808">Transferase</keyword>
<evidence type="ECO:0000256" key="7">
    <source>
        <dbReference type="ARBA" id="ARBA00047851"/>
    </source>
</evidence>
<dbReference type="Gene3D" id="3.20.20.70">
    <property type="entry name" value="Aldolase class I"/>
    <property type="match status" value="1"/>
</dbReference>
<evidence type="ECO:0000256" key="6">
    <source>
        <dbReference type="ARBA" id="ARBA00047334"/>
    </source>
</evidence>
<evidence type="ECO:0000256" key="2">
    <source>
        <dbReference type="ARBA" id="ARBA00022679"/>
    </source>
</evidence>
<comment type="cofactor">
    <cofactor evidence="9">
        <name>Mg(2+)</name>
        <dbReference type="ChEBI" id="CHEBI:18420"/>
    </cofactor>
    <text evidence="9">Binds 1 Mg(2+) ion per subunit.</text>
</comment>
<feature type="binding site" evidence="9">
    <location>
        <position position="242"/>
    </location>
    <ligand>
        <name>2-[(2R,5Z)-2-carboxy-4-methylthiazol-5(2H)-ylidene]ethyl phosphate</name>
        <dbReference type="ChEBI" id="CHEBI:62899"/>
    </ligand>
</feature>
<evidence type="ECO:0000256" key="10">
    <source>
        <dbReference type="RuleBase" id="RU003826"/>
    </source>
</evidence>
<feature type="binding site" evidence="9">
    <location>
        <position position="145"/>
    </location>
    <ligand>
        <name>4-amino-2-methyl-5-(diphosphooxymethyl)pyrimidine</name>
        <dbReference type="ChEBI" id="CHEBI:57841"/>
    </ligand>
</feature>
<gene>
    <name evidence="9" type="primary">thiE</name>
    <name evidence="14" type="ORF">JOC58_004232</name>
</gene>
<evidence type="ECO:0000313" key="14">
    <source>
        <dbReference type="EMBL" id="MDR6246301.1"/>
    </source>
</evidence>
<comment type="catalytic activity">
    <reaction evidence="6 9 10">
        <text>4-methyl-5-(2-phosphooxyethyl)-thiazole + 4-amino-2-methyl-5-(diphosphooxymethyl)pyrimidine + H(+) = thiamine phosphate + diphosphate</text>
        <dbReference type="Rhea" id="RHEA:22328"/>
        <dbReference type="ChEBI" id="CHEBI:15378"/>
        <dbReference type="ChEBI" id="CHEBI:33019"/>
        <dbReference type="ChEBI" id="CHEBI:37575"/>
        <dbReference type="ChEBI" id="CHEBI:57841"/>
        <dbReference type="ChEBI" id="CHEBI:58296"/>
        <dbReference type="EC" id="2.5.1.3"/>
    </reaction>
</comment>
<dbReference type="RefSeq" id="WP_308422665.1">
    <property type="nucleotide sequence ID" value="NZ_BMMB01000015.1"/>
</dbReference>
<evidence type="ECO:0000256" key="8">
    <source>
        <dbReference type="ARBA" id="ARBA00047883"/>
    </source>
</evidence>
<feature type="binding site" evidence="9">
    <location>
        <position position="213"/>
    </location>
    <ligand>
        <name>4-amino-2-methyl-5-(diphosphooxymethyl)pyrimidine</name>
        <dbReference type="ChEBI" id="CHEBI:57841"/>
    </ligand>
</feature>
<protein>
    <recommendedName>
        <fullName evidence="9">Thiamine-phosphate synthase</fullName>
        <shortName evidence="9">TP synthase</shortName>
        <shortName evidence="9">TPS</shortName>
        <ecNumber evidence="9">2.5.1.3</ecNumber>
    </recommendedName>
    <alternativeName>
        <fullName evidence="9">Thiamine-phosphate pyrophosphorylase</fullName>
        <shortName evidence="9">TMP pyrophosphorylase</shortName>
        <shortName evidence="9">TMP-PPase</shortName>
    </alternativeName>
</protein>
<comment type="similarity">
    <text evidence="9 10">Belongs to the thiamine-phosphate synthase family.</text>
</comment>
<feature type="compositionally biased region" description="Polar residues" evidence="12">
    <location>
        <begin position="34"/>
        <end position="44"/>
    </location>
</feature>
<name>A0ABU1J509_9BACL</name>
<dbReference type="HAMAP" id="MF_00097">
    <property type="entry name" value="TMP_synthase"/>
    <property type="match status" value="1"/>
</dbReference>
<dbReference type="Proteomes" id="UP001185028">
    <property type="component" value="Unassembled WGS sequence"/>
</dbReference>
<dbReference type="InterPro" id="IPR013785">
    <property type="entry name" value="Aldolase_TIM"/>
</dbReference>
<comment type="caution">
    <text evidence="14">The sequence shown here is derived from an EMBL/GenBank/DDBJ whole genome shotgun (WGS) entry which is preliminary data.</text>
</comment>
<proteinExistence type="inferred from homology"/>
<keyword evidence="3 9" id="KW-0479">Metal-binding</keyword>
<keyword evidence="4 9" id="KW-0460">Magnesium</keyword>
<reference evidence="14 15" key="1">
    <citation type="submission" date="2023-07" db="EMBL/GenBank/DDBJ databases">
        <title>Genomic Encyclopedia of Type Strains, Phase IV (KMG-IV): sequencing the most valuable type-strain genomes for metagenomic binning, comparative biology and taxonomic classification.</title>
        <authorList>
            <person name="Goeker M."/>
        </authorList>
    </citation>
    <scope>NUCLEOTIDE SEQUENCE [LARGE SCALE GENOMIC DNA]</scope>
    <source>
        <strain evidence="14 15">DSM 22170</strain>
    </source>
</reference>
<comment type="catalytic activity">
    <reaction evidence="7 9 10">
        <text>2-(2-carboxy-4-methylthiazol-5-yl)ethyl phosphate + 4-amino-2-methyl-5-(diphosphooxymethyl)pyrimidine + 2 H(+) = thiamine phosphate + CO2 + diphosphate</text>
        <dbReference type="Rhea" id="RHEA:47848"/>
        <dbReference type="ChEBI" id="CHEBI:15378"/>
        <dbReference type="ChEBI" id="CHEBI:16526"/>
        <dbReference type="ChEBI" id="CHEBI:33019"/>
        <dbReference type="ChEBI" id="CHEBI:37575"/>
        <dbReference type="ChEBI" id="CHEBI:57841"/>
        <dbReference type="ChEBI" id="CHEBI:62890"/>
        <dbReference type="EC" id="2.5.1.3"/>
    </reaction>
</comment>
<feature type="binding site" evidence="9">
    <location>
        <position position="146"/>
    </location>
    <ligand>
        <name>Mg(2+)</name>
        <dbReference type="ChEBI" id="CHEBI:18420"/>
    </ligand>
</feature>
<evidence type="ECO:0000256" key="11">
    <source>
        <dbReference type="RuleBase" id="RU004253"/>
    </source>
</evidence>
<dbReference type="CDD" id="cd00564">
    <property type="entry name" value="TMP_TenI"/>
    <property type="match status" value="1"/>
</dbReference>
<evidence type="ECO:0000313" key="15">
    <source>
        <dbReference type="Proteomes" id="UP001185028"/>
    </source>
</evidence>
<dbReference type="InterPro" id="IPR036206">
    <property type="entry name" value="ThiamineP_synth_sf"/>
</dbReference>
<evidence type="ECO:0000256" key="9">
    <source>
        <dbReference type="HAMAP-Rule" id="MF_00097"/>
    </source>
</evidence>
<feature type="compositionally biased region" description="Basic and acidic residues" evidence="12">
    <location>
        <begin position="17"/>
        <end position="32"/>
    </location>
</feature>
<comment type="function">
    <text evidence="9">Condenses 4-methyl-5-(beta-hydroxyethyl)thiazole monophosphate (THZ-P) and 2-methyl-4-amino-5-hydroxymethyl pyrimidine pyrophosphate (HMP-PP) to form thiamine monophosphate (TMP).</text>
</comment>
<dbReference type="InterPro" id="IPR022998">
    <property type="entry name" value="ThiamineP_synth_TenI"/>
</dbReference>
<evidence type="ECO:0000256" key="5">
    <source>
        <dbReference type="ARBA" id="ARBA00022977"/>
    </source>
</evidence>
<dbReference type="InterPro" id="IPR034291">
    <property type="entry name" value="TMP_synthase"/>
</dbReference>
<comment type="catalytic activity">
    <reaction evidence="8 9 10">
        <text>2-[(2R,5Z)-2-carboxy-4-methylthiazol-5(2H)-ylidene]ethyl phosphate + 4-amino-2-methyl-5-(diphosphooxymethyl)pyrimidine + 2 H(+) = thiamine phosphate + CO2 + diphosphate</text>
        <dbReference type="Rhea" id="RHEA:47844"/>
        <dbReference type="ChEBI" id="CHEBI:15378"/>
        <dbReference type="ChEBI" id="CHEBI:16526"/>
        <dbReference type="ChEBI" id="CHEBI:33019"/>
        <dbReference type="ChEBI" id="CHEBI:37575"/>
        <dbReference type="ChEBI" id="CHEBI:57841"/>
        <dbReference type="ChEBI" id="CHEBI:62899"/>
        <dbReference type="EC" id="2.5.1.3"/>
    </reaction>
</comment>
<keyword evidence="5 9" id="KW-0784">Thiamine biosynthesis</keyword>
<accession>A0ABU1J509</accession>
<evidence type="ECO:0000256" key="4">
    <source>
        <dbReference type="ARBA" id="ARBA00022842"/>
    </source>
</evidence>
<evidence type="ECO:0000256" key="1">
    <source>
        <dbReference type="ARBA" id="ARBA00005165"/>
    </source>
</evidence>
<evidence type="ECO:0000256" key="12">
    <source>
        <dbReference type="SAM" id="MobiDB-lite"/>
    </source>
</evidence>
<dbReference type="GO" id="GO:0004789">
    <property type="term" value="F:thiamine-phosphate diphosphorylase activity"/>
    <property type="evidence" value="ECO:0007669"/>
    <property type="project" value="UniProtKB-EC"/>
</dbReference>
<dbReference type="EMBL" id="JAVDQH010000026">
    <property type="protein sequence ID" value="MDR6246301.1"/>
    <property type="molecule type" value="Genomic_DNA"/>
</dbReference>
<feature type="binding site" evidence="9">
    <location>
        <begin position="210"/>
        <end position="212"/>
    </location>
    <ligand>
        <name>2-[(2R,5Z)-2-carboxy-4-methylthiazol-5(2H)-ylidene]ethyl phosphate</name>
        <dbReference type="ChEBI" id="CHEBI:62899"/>
    </ligand>
</feature>
<dbReference type="PANTHER" id="PTHR20857:SF15">
    <property type="entry name" value="THIAMINE-PHOSPHATE SYNTHASE"/>
    <property type="match status" value="1"/>
</dbReference>
<feature type="binding site" evidence="9">
    <location>
        <begin position="110"/>
        <end position="114"/>
    </location>
    <ligand>
        <name>4-amino-2-methyl-5-(diphosphooxymethyl)pyrimidine</name>
        <dbReference type="ChEBI" id="CHEBI:57841"/>
    </ligand>
</feature>
<feature type="binding site" evidence="9">
    <location>
        <begin position="262"/>
        <end position="263"/>
    </location>
    <ligand>
        <name>2-[(2R,5Z)-2-carboxy-4-methylthiazol-5(2H)-ylidene]ethyl phosphate</name>
        <dbReference type="ChEBI" id="CHEBI:62899"/>
    </ligand>
</feature>
<evidence type="ECO:0000259" key="13">
    <source>
        <dbReference type="Pfam" id="PF02581"/>
    </source>
</evidence>
<dbReference type="Pfam" id="PF02581">
    <property type="entry name" value="TMP-TENI"/>
    <property type="match status" value="1"/>
</dbReference>
<dbReference type="EC" id="2.5.1.3" evidence="9"/>
<feature type="domain" description="Thiamine phosphate synthase/TenI" evidence="13">
    <location>
        <begin position="81"/>
        <end position="265"/>
    </location>
</feature>
<feature type="binding site" evidence="9">
    <location>
        <position position="165"/>
    </location>
    <ligand>
        <name>Mg(2+)</name>
        <dbReference type="ChEBI" id="CHEBI:18420"/>
    </ligand>
</feature>
<dbReference type="NCBIfam" id="TIGR00693">
    <property type="entry name" value="thiE"/>
    <property type="match status" value="1"/>
</dbReference>
<feature type="region of interest" description="Disordered" evidence="12">
    <location>
        <begin position="17"/>
        <end position="62"/>
    </location>
</feature>
<organism evidence="14 15">
    <name type="scientific">Paenibacillus hunanensis</name>
    <dbReference type="NCBI Taxonomy" id="539262"/>
    <lineage>
        <taxon>Bacteria</taxon>
        <taxon>Bacillati</taxon>
        <taxon>Bacillota</taxon>
        <taxon>Bacilli</taxon>
        <taxon>Bacillales</taxon>
        <taxon>Paenibacillaceae</taxon>
        <taxon>Paenibacillus</taxon>
    </lineage>
</organism>
<sequence>MNSSLFFDGANRYRSFTHDNEQRATDGDRPDVQSDIQSETQSQRIDLAGGDSTHERNATGSLLPANGTAARIDWIRSRMPLYLVMGSVNCRQAPDQVLEQAIAGGITLFQYREKGKQALCGQEYVELARRLQDICHKHQIPFIVNDDLELALELDADGVHVGQNDEPAEWIRQRLGPNKIVGVSAHSLKEASRAIAAGADYLGIGPIYPTSSKDDAEPVRGTEVIQQVRRSGLTIPLVGIGGIHEHNAAPVIHDGADGVAVISAITAAAAPAEAAKHLKKAIAQRL</sequence>
<evidence type="ECO:0000256" key="3">
    <source>
        <dbReference type="ARBA" id="ARBA00022723"/>
    </source>
</evidence>